<evidence type="ECO:0000256" key="6">
    <source>
        <dbReference type="RuleBase" id="RU363032"/>
    </source>
</evidence>
<evidence type="ECO:0000313" key="9">
    <source>
        <dbReference type="Proteomes" id="UP000830167"/>
    </source>
</evidence>
<gene>
    <name evidence="8" type="ORF">LSG31_12530</name>
</gene>
<dbReference type="EMBL" id="CP089291">
    <property type="protein sequence ID" value="UOF88771.1"/>
    <property type="molecule type" value="Genomic_DNA"/>
</dbReference>
<dbReference type="SUPFAM" id="SSF161098">
    <property type="entry name" value="MetI-like"/>
    <property type="match status" value="1"/>
</dbReference>
<sequence>MNFGSGDIASQTWTHFYLSVLGTVAGGVIGLLLAIVCRKRPKLATFFMGIAEVIQTFPSIALLAILLLVFGLGNTTLVVALGLYGIMPVLQNTYEGLTSVDSVYLDIAKGMGMKPSQIFWRVELPMSIPVILAGFRVSLVTSIGIATIGVFVGAGGLGVLIFRGLQILDNQLLLEGAIPAALLAIVVELVMVYLEKRMSQKYGK</sequence>
<keyword evidence="4 6" id="KW-1133">Transmembrane helix</keyword>
<accession>A0ABY4CHA9</accession>
<protein>
    <submittedName>
        <fullName evidence="8">ABC transporter permease</fullName>
    </submittedName>
</protein>
<feature type="domain" description="ABC transmembrane type-1" evidence="7">
    <location>
        <begin position="12"/>
        <end position="195"/>
    </location>
</feature>
<keyword evidence="2 6" id="KW-0813">Transport</keyword>
<evidence type="ECO:0000259" key="7">
    <source>
        <dbReference type="PROSITE" id="PS50928"/>
    </source>
</evidence>
<dbReference type="Proteomes" id="UP000830167">
    <property type="component" value="Chromosome"/>
</dbReference>
<dbReference type="RefSeq" id="WP_347435450.1">
    <property type="nucleotide sequence ID" value="NZ_CP089291.1"/>
</dbReference>
<evidence type="ECO:0000256" key="2">
    <source>
        <dbReference type="ARBA" id="ARBA00022448"/>
    </source>
</evidence>
<dbReference type="InterPro" id="IPR035906">
    <property type="entry name" value="MetI-like_sf"/>
</dbReference>
<feature type="transmembrane region" description="Helical" evidence="6">
    <location>
        <begin position="118"/>
        <end position="135"/>
    </location>
</feature>
<evidence type="ECO:0000313" key="8">
    <source>
        <dbReference type="EMBL" id="UOF88771.1"/>
    </source>
</evidence>
<reference evidence="8" key="1">
    <citation type="submission" date="2021-12" db="EMBL/GenBank/DDBJ databases">
        <title>Alicyclobacillaceae gen. nov., sp. nov., isolated from chalcocite enrichment system.</title>
        <authorList>
            <person name="Jiang Z."/>
        </authorList>
    </citation>
    <scope>NUCLEOTIDE SEQUENCE</scope>
    <source>
        <strain evidence="8">MYW30-H2</strain>
    </source>
</reference>
<evidence type="ECO:0000256" key="4">
    <source>
        <dbReference type="ARBA" id="ARBA00022989"/>
    </source>
</evidence>
<dbReference type="InterPro" id="IPR051204">
    <property type="entry name" value="ABC_transp_perm/SBD"/>
</dbReference>
<organism evidence="8 9">
    <name type="scientific">Fodinisporobacter ferrooxydans</name>
    <dbReference type="NCBI Taxonomy" id="2901836"/>
    <lineage>
        <taxon>Bacteria</taxon>
        <taxon>Bacillati</taxon>
        <taxon>Bacillota</taxon>
        <taxon>Bacilli</taxon>
        <taxon>Bacillales</taxon>
        <taxon>Alicyclobacillaceae</taxon>
        <taxon>Fodinisporobacter</taxon>
    </lineage>
</organism>
<comment type="subcellular location">
    <subcellularLocation>
        <location evidence="6">Cell membrane</location>
        <topology evidence="6">Multi-pass membrane protein</topology>
    </subcellularLocation>
    <subcellularLocation>
        <location evidence="1">Membrane</location>
        <topology evidence="1">Multi-pass membrane protein</topology>
    </subcellularLocation>
</comment>
<evidence type="ECO:0000256" key="5">
    <source>
        <dbReference type="ARBA" id="ARBA00023136"/>
    </source>
</evidence>
<evidence type="ECO:0000256" key="1">
    <source>
        <dbReference type="ARBA" id="ARBA00004141"/>
    </source>
</evidence>
<evidence type="ECO:0000256" key="3">
    <source>
        <dbReference type="ARBA" id="ARBA00022692"/>
    </source>
</evidence>
<feature type="transmembrane region" description="Helical" evidence="6">
    <location>
        <begin position="177"/>
        <end position="194"/>
    </location>
</feature>
<keyword evidence="5 6" id="KW-0472">Membrane</keyword>
<keyword evidence="9" id="KW-1185">Reference proteome</keyword>
<dbReference type="PROSITE" id="PS50928">
    <property type="entry name" value="ABC_TM1"/>
    <property type="match status" value="1"/>
</dbReference>
<keyword evidence="3 6" id="KW-0812">Transmembrane</keyword>
<feature type="transmembrane region" description="Helical" evidence="6">
    <location>
        <begin position="142"/>
        <end position="165"/>
    </location>
</feature>
<dbReference type="PANTHER" id="PTHR30177">
    <property type="entry name" value="GLYCINE BETAINE/L-PROLINE TRANSPORT SYSTEM PERMEASE PROTEIN PROW"/>
    <property type="match status" value="1"/>
</dbReference>
<dbReference type="PANTHER" id="PTHR30177:SF4">
    <property type="entry name" value="OSMOPROTECTANT IMPORT PERMEASE PROTEIN OSMW"/>
    <property type="match status" value="1"/>
</dbReference>
<name>A0ABY4CHA9_9BACL</name>
<comment type="similarity">
    <text evidence="6">Belongs to the binding-protein-dependent transport system permease family.</text>
</comment>
<feature type="transmembrane region" description="Helical" evidence="6">
    <location>
        <begin position="57"/>
        <end position="87"/>
    </location>
</feature>
<proteinExistence type="inferred from homology"/>
<dbReference type="CDD" id="cd06261">
    <property type="entry name" value="TM_PBP2"/>
    <property type="match status" value="1"/>
</dbReference>
<dbReference type="InterPro" id="IPR000515">
    <property type="entry name" value="MetI-like"/>
</dbReference>
<dbReference type="Gene3D" id="1.10.3720.10">
    <property type="entry name" value="MetI-like"/>
    <property type="match status" value="1"/>
</dbReference>
<feature type="transmembrane region" description="Helical" evidence="6">
    <location>
        <begin position="16"/>
        <end position="36"/>
    </location>
</feature>
<dbReference type="Pfam" id="PF00528">
    <property type="entry name" value="BPD_transp_1"/>
    <property type="match status" value="1"/>
</dbReference>